<evidence type="ECO:0000256" key="5">
    <source>
        <dbReference type="RuleBase" id="RU003953"/>
    </source>
</evidence>
<dbReference type="Gene3D" id="3.30.460.10">
    <property type="entry name" value="Beta Polymerase, domain 2"/>
    <property type="match status" value="1"/>
</dbReference>
<dbReference type="GO" id="GO:0003723">
    <property type="term" value="F:RNA binding"/>
    <property type="evidence" value="ECO:0007669"/>
    <property type="project" value="UniProtKB-KW"/>
</dbReference>
<keyword evidence="4 5" id="KW-0694">RNA-binding</keyword>
<dbReference type="OrthoDB" id="445712at2759"/>
<keyword evidence="2 5" id="KW-0808">Transferase</keyword>
<dbReference type="InParanoid" id="K5WNC0"/>
<dbReference type="SUPFAM" id="SSF81301">
    <property type="entry name" value="Nucleotidyltransferase"/>
    <property type="match status" value="1"/>
</dbReference>
<dbReference type="HOGENOM" id="CLU_019592_2_1_1"/>
<dbReference type="EMBL" id="JH930468">
    <property type="protein sequence ID" value="EKM60714.1"/>
    <property type="molecule type" value="Genomic_DNA"/>
</dbReference>
<dbReference type="CDD" id="cd05398">
    <property type="entry name" value="NT_ClassII-CCAase"/>
    <property type="match status" value="1"/>
</dbReference>
<dbReference type="Proteomes" id="UP000008370">
    <property type="component" value="Unassembled WGS sequence"/>
</dbReference>
<keyword evidence="9" id="KW-1185">Reference proteome</keyword>
<evidence type="ECO:0000256" key="4">
    <source>
        <dbReference type="ARBA" id="ARBA00022884"/>
    </source>
</evidence>
<dbReference type="GO" id="GO:0005739">
    <property type="term" value="C:mitochondrion"/>
    <property type="evidence" value="ECO:0007669"/>
    <property type="project" value="UniProtKB-ARBA"/>
</dbReference>
<protein>
    <recommendedName>
        <fullName evidence="10">Poly A polymerase head domain-containing protein</fullName>
    </recommendedName>
</protein>
<proteinExistence type="inferred from homology"/>
<dbReference type="GO" id="GO:0052929">
    <property type="term" value="F:ATP:3'-cytidine-cytidine-tRNA adenylyltransferase activity"/>
    <property type="evidence" value="ECO:0007669"/>
    <property type="project" value="TreeGrafter"/>
</dbReference>
<dbReference type="PANTHER" id="PTHR13734:SF5">
    <property type="entry name" value="CCA TRNA NUCLEOTIDYLTRANSFERASE, MITOCHONDRIAL"/>
    <property type="match status" value="1"/>
</dbReference>
<dbReference type="GO" id="GO:0052927">
    <property type="term" value="F:CC tRNA cytidylyltransferase activity"/>
    <property type="evidence" value="ECO:0007669"/>
    <property type="project" value="TreeGrafter"/>
</dbReference>
<dbReference type="Pfam" id="PF12627">
    <property type="entry name" value="PolyA_pol_RNAbd"/>
    <property type="match status" value="1"/>
</dbReference>
<evidence type="ECO:0000256" key="2">
    <source>
        <dbReference type="ARBA" id="ARBA00022679"/>
    </source>
</evidence>
<dbReference type="GO" id="GO:0000166">
    <property type="term" value="F:nucleotide binding"/>
    <property type="evidence" value="ECO:0007669"/>
    <property type="project" value="UniProtKB-KW"/>
</dbReference>
<dbReference type="KEGG" id="pco:PHACADRAFT_110357"/>
<gene>
    <name evidence="8" type="ORF">PHACADRAFT_110357</name>
</gene>
<dbReference type="FunCoup" id="K5WNC0">
    <property type="interactions" value="490"/>
</dbReference>
<dbReference type="InterPro" id="IPR043519">
    <property type="entry name" value="NT_sf"/>
</dbReference>
<reference evidence="8 9" key="1">
    <citation type="journal article" date="2012" name="BMC Genomics">
        <title>Comparative genomics of the white-rot fungi, Phanerochaete carnosa and P. chrysosporium, to elucidate the genetic basis of the distinct wood types they colonize.</title>
        <authorList>
            <person name="Suzuki H."/>
            <person name="MacDonald J."/>
            <person name="Syed K."/>
            <person name="Salamov A."/>
            <person name="Hori C."/>
            <person name="Aerts A."/>
            <person name="Henrissat B."/>
            <person name="Wiebenga A."/>
            <person name="vanKuyk P.A."/>
            <person name="Barry K."/>
            <person name="Lindquist E."/>
            <person name="LaButti K."/>
            <person name="Lapidus A."/>
            <person name="Lucas S."/>
            <person name="Coutinho P."/>
            <person name="Gong Y."/>
            <person name="Samejima M."/>
            <person name="Mahadevan R."/>
            <person name="Abou-Zaid M."/>
            <person name="de Vries R.P."/>
            <person name="Igarashi K."/>
            <person name="Yadav J.S."/>
            <person name="Grigoriev I.V."/>
            <person name="Master E.R."/>
        </authorList>
    </citation>
    <scope>NUCLEOTIDE SEQUENCE [LARGE SCALE GENOMIC DNA]</scope>
    <source>
        <strain evidence="8 9">HHB-10118-sp</strain>
    </source>
</reference>
<evidence type="ECO:0008006" key="10">
    <source>
        <dbReference type="Google" id="ProtNLM"/>
    </source>
</evidence>
<dbReference type="GO" id="GO:0001680">
    <property type="term" value="P:tRNA 3'-terminal CCA addition"/>
    <property type="evidence" value="ECO:0007669"/>
    <property type="project" value="TreeGrafter"/>
</dbReference>
<dbReference type="SUPFAM" id="SSF81891">
    <property type="entry name" value="Poly A polymerase C-terminal region-like"/>
    <property type="match status" value="1"/>
</dbReference>
<keyword evidence="3" id="KW-0547">Nucleotide-binding</keyword>
<evidence type="ECO:0000256" key="3">
    <source>
        <dbReference type="ARBA" id="ARBA00022741"/>
    </source>
</evidence>
<dbReference type="PANTHER" id="PTHR13734">
    <property type="entry name" value="TRNA-NUCLEOTIDYLTRANSFERASE"/>
    <property type="match status" value="1"/>
</dbReference>
<feature type="domain" description="Poly A polymerase head" evidence="6">
    <location>
        <begin position="42"/>
        <end position="182"/>
    </location>
</feature>
<dbReference type="RefSeq" id="XP_007390161.1">
    <property type="nucleotide sequence ID" value="XM_007390099.1"/>
</dbReference>
<dbReference type="InterPro" id="IPR002646">
    <property type="entry name" value="PolA_pol_head_dom"/>
</dbReference>
<evidence type="ECO:0000259" key="6">
    <source>
        <dbReference type="Pfam" id="PF01743"/>
    </source>
</evidence>
<dbReference type="GeneID" id="18907620"/>
<dbReference type="InterPro" id="IPR032828">
    <property type="entry name" value="PolyA_RNA-bd"/>
</dbReference>
<evidence type="ECO:0000313" key="9">
    <source>
        <dbReference type="Proteomes" id="UP000008370"/>
    </source>
</evidence>
<evidence type="ECO:0000256" key="1">
    <source>
        <dbReference type="ARBA" id="ARBA00007265"/>
    </source>
</evidence>
<comment type="similarity">
    <text evidence="1 5">Belongs to the tRNA nucleotidyltransferase/poly(A) polymerase family.</text>
</comment>
<sequence length="551" mass="61852">MTRVQIPEKMEIHLTDAENEICALLDGCTKWMKERHGVETSCRIAGGWVRDKLLGLQSNDIDIALEQMMGLPFAEEFQAYCGSVMNIPIEKIAKVERNPDRSKHLETAKATVLDIELDFVNLRSEEYADDSRIPTQVAFGTPLQDALRRDMTINALFYNVHSREVEDHTQKGLSDLKDGIIRTPLSPKETFMDDPLRVIRCVRFASRFGFELVPELQEAARDAEIQHALRAKISRERVGEELDKMMKGRNPLHAIELINDLRLYTSIFYIPPHVAPELSAPLGSPKLGLAAAYILETLTLPEKQPSTNLPALHPLLAAAATYESSTRPRLYLACALTPYRGLTYDDIKNKCHLAVEAAIRNGTKLGAQNHYLDGIPVLFTAAEMLKNPVIGGEDERVRIGLLLRNKNVHNTHTGSYWATSLLFSLVQELTSFWDTSCKSLDIAFAASRIEAYNTFVRRIEELGLPAMVDAKPLLGGNEVVRVLDTGRSGPWMNGVLARITEWQLRHPEGTKAQCEEWLRSEHAAGRISFDVAPVKRVNIDGGEKQEKKLRK</sequence>
<dbReference type="Pfam" id="PF01743">
    <property type="entry name" value="PolyA_pol"/>
    <property type="match status" value="1"/>
</dbReference>
<evidence type="ECO:0000313" key="8">
    <source>
        <dbReference type="EMBL" id="EKM60714.1"/>
    </source>
</evidence>
<evidence type="ECO:0000259" key="7">
    <source>
        <dbReference type="Pfam" id="PF12627"/>
    </source>
</evidence>
<dbReference type="AlphaFoldDB" id="K5WNC0"/>
<feature type="domain" description="tRNA nucleotidyltransferase/poly(A) polymerase RNA and SrmB- binding" evidence="7">
    <location>
        <begin position="210"/>
        <end position="274"/>
    </location>
</feature>
<organism evidence="8 9">
    <name type="scientific">Phanerochaete carnosa (strain HHB-10118-sp)</name>
    <name type="common">White-rot fungus</name>
    <name type="synonym">Peniophora carnosa</name>
    <dbReference type="NCBI Taxonomy" id="650164"/>
    <lineage>
        <taxon>Eukaryota</taxon>
        <taxon>Fungi</taxon>
        <taxon>Dikarya</taxon>
        <taxon>Basidiomycota</taxon>
        <taxon>Agaricomycotina</taxon>
        <taxon>Agaricomycetes</taxon>
        <taxon>Polyporales</taxon>
        <taxon>Phanerochaetaceae</taxon>
        <taxon>Phanerochaete</taxon>
    </lineage>
</organism>
<dbReference type="FunFam" id="3.30.460.10:FF:000019">
    <property type="entry name" value="tRNA nucleotidyltransferase cca2"/>
    <property type="match status" value="1"/>
</dbReference>
<name>K5WNC0_PHACS</name>
<accession>K5WNC0</accession>
<dbReference type="Gene3D" id="1.10.3090.10">
    <property type="entry name" value="cca-adding enzyme, domain 2"/>
    <property type="match status" value="1"/>
</dbReference>
<dbReference type="STRING" id="650164.K5WNC0"/>